<dbReference type="PANTHER" id="PTHR23193">
    <property type="entry name" value="NUCLEAR PORE COMPLEX PROTEIN NUP"/>
    <property type="match status" value="1"/>
</dbReference>
<keyword evidence="6" id="KW-0539">Nucleus</keyword>
<feature type="compositionally biased region" description="Basic and acidic residues" evidence="8">
    <location>
        <begin position="562"/>
        <end position="587"/>
    </location>
</feature>
<feature type="compositionally biased region" description="Polar residues" evidence="8">
    <location>
        <begin position="342"/>
        <end position="353"/>
    </location>
</feature>
<keyword evidence="5" id="KW-0862">Zinc</keyword>
<organism evidence="10 11">
    <name type="scientific">Chaetoceros tenuissimus</name>
    <dbReference type="NCBI Taxonomy" id="426638"/>
    <lineage>
        <taxon>Eukaryota</taxon>
        <taxon>Sar</taxon>
        <taxon>Stramenopiles</taxon>
        <taxon>Ochrophyta</taxon>
        <taxon>Bacillariophyta</taxon>
        <taxon>Coscinodiscophyceae</taxon>
        <taxon>Chaetocerotophycidae</taxon>
        <taxon>Chaetocerotales</taxon>
        <taxon>Chaetocerotaceae</taxon>
        <taxon>Chaetoceros</taxon>
    </lineage>
</organism>
<feature type="region of interest" description="Disordered" evidence="8">
    <location>
        <begin position="310"/>
        <end position="333"/>
    </location>
</feature>
<dbReference type="PROSITE" id="PS01358">
    <property type="entry name" value="ZF_RANBP2_1"/>
    <property type="match status" value="1"/>
</dbReference>
<reference evidence="10 11" key="1">
    <citation type="journal article" date="2021" name="Sci. Rep.">
        <title>The genome of the diatom Chaetoceros tenuissimus carries an ancient integrated fragment of an extant virus.</title>
        <authorList>
            <person name="Hongo Y."/>
            <person name="Kimura K."/>
            <person name="Takaki Y."/>
            <person name="Yoshida Y."/>
            <person name="Baba S."/>
            <person name="Kobayashi G."/>
            <person name="Nagasaki K."/>
            <person name="Hano T."/>
            <person name="Tomaru Y."/>
        </authorList>
    </citation>
    <scope>NUCLEOTIDE SEQUENCE [LARGE SCALE GENOMIC DNA]</scope>
    <source>
        <strain evidence="10 11">NIES-3715</strain>
    </source>
</reference>
<feature type="compositionally biased region" description="Polar residues" evidence="8">
    <location>
        <begin position="1"/>
        <end position="13"/>
    </location>
</feature>
<feature type="region of interest" description="Disordered" evidence="8">
    <location>
        <begin position="490"/>
        <end position="532"/>
    </location>
</feature>
<evidence type="ECO:0000256" key="1">
    <source>
        <dbReference type="ARBA" id="ARBA00004123"/>
    </source>
</evidence>
<dbReference type="GO" id="GO:0005643">
    <property type="term" value="C:nuclear pore"/>
    <property type="evidence" value="ECO:0007669"/>
    <property type="project" value="TreeGrafter"/>
</dbReference>
<dbReference type="GO" id="GO:0006606">
    <property type="term" value="P:protein import into nucleus"/>
    <property type="evidence" value="ECO:0007669"/>
    <property type="project" value="TreeGrafter"/>
</dbReference>
<keyword evidence="4 7" id="KW-0863">Zinc-finger</keyword>
<feature type="compositionally biased region" description="Low complexity" evidence="8">
    <location>
        <begin position="607"/>
        <end position="621"/>
    </location>
</feature>
<comment type="caution">
    <text evidence="10">The sequence shown here is derived from an EMBL/GenBank/DDBJ whole genome shotgun (WGS) entry which is preliminary data.</text>
</comment>
<evidence type="ECO:0000256" key="8">
    <source>
        <dbReference type="SAM" id="MobiDB-lite"/>
    </source>
</evidence>
<keyword evidence="11" id="KW-1185">Reference proteome</keyword>
<dbReference type="GO" id="GO:0006405">
    <property type="term" value="P:RNA export from nucleus"/>
    <property type="evidence" value="ECO:0007669"/>
    <property type="project" value="TreeGrafter"/>
</dbReference>
<feature type="region of interest" description="Disordered" evidence="8">
    <location>
        <begin position="233"/>
        <end position="255"/>
    </location>
</feature>
<dbReference type="GO" id="GO:0017056">
    <property type="term" value="F:structural constituent of nuclear pore"/>
    <property type="evidence" value="ECO:0007669"/>
    <property type="project" value="TreeGrafter"/>
</dbReference>
<feature type="domain" description="RanBP2-type" evidence="9">
    <location>
        <begin position="536"/>
        <end position="565"/>
    </location>
</feature>
<feature type="compositionally biased region" description="Low complexity" evidence="8">
    <location>
        <begin position="76"/>
        <end position="101"/>
    </location>
</feature>
<feature type="compositionally biased region" description="Low complexity" evidence="8">
    <location>
        <begin position="39"/>
        <end position="49"/>
    </location>
</feature>
<keyword evidence="2" id="KW-0813">Transport</keyword>
<keyword evidence="3" id="KW-0479">Metal-binding</keyword>
<feature type="compositionally biased region" description="Low complexity" evidence="8">
    <location>
        <begin position="902"/>
        <end position="980"/>
    </location>
</feature>
<sequence length="1085" mass="112013">MSSPKTPTNASANEEQEEPQSLFKRTLNLFFGSNKKQRTSSAPSSTASSNQIQNETSENGNITRNLNPVLDGSNFTSPVTTSTTNNNMNTTPTVQTPTVVPGVKPFHVGSTTKPTAKTFKKITFRSDVKTPNLKGNSSFSTKPIRKATPFGKQKRVSFGGSNQRTPAKSAITPFRKTPFKANSTPSTVHRRYRSELMSTPLVPSNSTPKTKLGAISQSRISDVAKSIMEQQSTSLSASRFDQQEDELFTNPTEKRQKRALAITKSYGSQGEGSRISKANDIQARRVSAGNGAFRSGPSPKGNDYWSNFQEEEEDVQQQSQTPKPPSARDDNDYHAVKRRKATTTQLSPPNGQTPFKAVKTLSPTSAMKSEEERKPIPFEIAPVENWIETIEEGNYSRDEDGRVNHGTIKMYGNTIELGLGTTALKENSRSKTALKDLRDGKCDGFNFDFSDQTRKVTESESVLPYNFMPTTKSESRKGSSSLLNKPLAQNASKISTTPSSAIPATSSQAPKKEEAESTKAAPTPPSQGWGNLFKKEEGTWTCLTCRSSNPKTASNCLACETPKGEEVVGEKQSEEDTGKNKKEDDSKGPTFCFDNKDSGNTSKFSFGAPASEAASSNASGGFTFGAAKTEDTKGDAPKPVTGGFTFGAASTSATEKKDDAPKPAFSFGAPASTTVTEKKDDAPKPAFSFGAPAPAAATEKKDDAPKPTFSFGAPAPAAATEKKDDAPKPAFSFGAPASTTVTKKKDDAPKPAFSFGAPASTAATEKKDDAPKPAFSFGAPAPATVTEKKDDAPKPAFSFGAAAPLEKTESKPPAPSFAFGSIPSKEKTDTTPGPFGSIPSAGDSSSKKKKRSAGDDGTGSTAPQPAFTFGGSGSTSAPESKPAFAFGAGSTPAPSTSDKKPAFAFGASSTPAPAAGGFTFGGSAPAPAAPAFGATPAAPTAPAFGAPAPAAPTMTFGAAPASAPTGFGAPAPATGGFSFGSSAPAPTASSFGAAPAAPTMTFGAQQPPAAGGFGAPAPAAPAFGATPAAAGFGAPSAPSQPAPMGFGAAAAAAAPPGGGFSIGTGGSSNTRGRRRIVRAKRPPPR</sequence>
<dbReference type="PANTHER" id="PTHR23193:SF23">
    <property type="entry name" value="NUCLEAR PORE COMPLEX PROTEIN NUP153"/>
    <property type="match status" value="1"/>
</dbReference>
<dbReference type="InterPro" id="IPR001876">
    <property type="entry name" value="Znf_RanBP2"/>
</dbReference>
<dbReference type="EMBL" id="BLLK01000022">
    <property type="protein sequence ID" value="GFH46726.1"/>
    <property type="molecule type" value="Genomic_DNA"/>
</dbReference>
<feature type="compositionally biased region" description="Low complexity" evidence="8">
    <location>
        <begin position="494"/>
        <end position="509"/>
    </location>
</feature>
<evidence type="ECO:0000256" key="3">
    <source>
        <dbReference type="ARBA" id="ARBA00022723"/>
    </source>
</evidence>
<feature type="compositionally biased region" description="Low complexity" evidence="8">
    <location>
        <begin position="684"/>
        <end position="697"/>
    </location>
</feature>
<feature type="compositionally biased region" description="Gly residues" evidence="8">
    <location>
        <begin position="1056"/>
        <end position="1066"/>
    </location>
</feature>
<dbReference type="InterPro" id="IPR026054">
    <property type="entry name" value="Nucleoporin"/>
</dbReference>
<proteinExistence type="predicted"/>
<feature type="region of interest" description="Disordered" evidence="8">
    <location>
        <begin position="562"/>
        <end position="1085"/>
    </location>
</feature>
<gene>
    <name evidence="10" type="ORF">CTEN210_03201</name>
</gene>
<dbReference type="AlphaFoldDB" id="A0AAD3H1D3"/>
<dbReference type="GO" id="GO:0008270">
    <property type="term" value="F:zinc ion binding"/>
    <property type="evidence" value="ECO:0007669"/>
    <property type="project" value="UniProtKB-KW"/>
</dbReference>
<feature type="compositionally biased region" description="Polar residues" evidence="8">
    <location>
        <begin position="50"/>
        <end position="66"/>
    </location>
</feature>
<evidence type="ECO:0000256" key="2">
    <source>
        <dbReference type="ARBA" id="ARBA00022448"/>
    </source>
</evidence>
<evidence type="ECO:0000256" key="6">
    <source>
        <dbReference type="ARBA" id="ARBA00023242"/>
    </source>
</evidence>
<evidence type="ECO:0000256" key="7">
    <source>
        <dbReference type="PROSITE-ProRule" id="PRU00322"/>
    </source>
</evidence>
<dbReference type="SMART" id="SM00547">
    <property type="entry name" value="ZnF_RBZ"/>
    <property type="match status" value="1"/>
</dbReference>
<protein>
    <recommendedName>
        <fullName evidence="9">RanBP2-type domain-containing protein</fullName>
    </recommendedName>
</protein>
<feature type="region of interest" description="Disordered" evidence="8">
    <location>
        <begin position="1"/>
        <end position="102"/>
    </location>
</feature>
<name>A0AAD3H1D3_9STRA</name>
<feature type="compositionally biased region" description="Basic residues" evidence="8">
    <location>
        <begin position="1071"/>
        <end position="1085"/>
    </location>
</feature>
<evidence type="ECO:0000313" key="10">
    <source>
        <dbReference type="EMBL" id="GFH46726.1"/>
    </source>
</evidence>
<accession>A0AAD3H1D3</accession>
<comment type="subcellular location">
    <subcellularLocation>
        <location evidence="1">Nucleus</location>
    </subcellularLocation>
</comment>
<evidence type="ECO:0000256" key="5">
    <source>
        <dbReference type="ARBA" id="ARBA00022833"/>
    </source>
</evidence>
<evidence type="ECO:0000313" key="11">
    <source>
        <dbReference type="Proteomes" id="UP001054902"/>
    </source>
</evidence>
<feature type="compositionally biased region" description="Low complexity" evidence="8">
    <location>
        <begin position="1001"/>
        <end position="1055"/>
    </location>
</feature>
<dbReference type="GO" id="GO:0008139">
    <property type="term" value="F:nuclear localization sequence binding"/>
    <property type="evidence" value="ECO:0007669"/>
    <property type="project" value="TreeGrafter"/>
</dbReference>
<dbReference type="PROSITE" id="PS50199">
    <property type="entry name" value="ZF_RANBP2_2"/>
    <property type="match status" value="1"/>
</dbReference>
<dbReference type="Proteomes" id="UP001054902">
    <property type="component" value="Unassembled WGS sequence"/>
</dbReference>
<feature type="region of interest" description="Disordered" evidence="8">
    <location>
        <begin position="338"/>
        <end position="357"/>
    </location>
</feature>
<dbReference type="Gene3D" id="4.10.1060.10">
    <property type="entry name" value="Zinc finger, RanBP2-type"/>
    <property type="match status" value="1"/>
</dbReference>
<evidence type="ECO:0000256" key="4">
    <source>
        <dbReference type="ARBA" id="ARBA00022771"/>
    </source>
</evidence>
<evidence type="ECO:0000259" key="9">
    <source>
        <dbReference type="PROSITE" id="PS50199"/>
    </source>
</evidence>